<dbReference type="GO" id="GO:0008237">
    <property type="term" value="F:metallopeptidase activity"/>
    <property type="evidence" value="ECO:0007669"/>
    <property type="project" value="UniProtKB-KW"/>
</dbReference>
<comment type="similarity">
    <text evidence="3">Belongs to the peptidase M67A family. CSN5 subfamily.</text>
</comment>
<dbReference type="EMBL" id="AUWU02000004">
    <property type="protein sequence ID" value="KAH0573546.1"/>
    <property type="molecule type" value="Genomic_DNA"/>
</dbReference>
<keyword evidence="6" id="KW-0645">Protease</keyword>
<dbReference type="SMART" id="SM00232">
    <property type="entry name" value="JAB_MPN"/>
    <property type="match status" value="1"/>
</dbReference>
<dbReference type="InterPro" id="IPR037518">
    <property type="entry name" value="MPN"/>
</dbReference>
<dbReference type="PANTHER" id="PTHR10410">
    <property type="entry name" value="EUKARYOTIC TRANSLATION INITIATION FACTOR 3 -RELATED"/>
    <property type="match status" value="1"/>
</dbReference>
<evidence type="ECO:0000256" key="7">
    <source>
        <dbReference type="ARBA" id="ARBA00022723"/>
    </source>
</evidence>
<dbReference type="InterPro" id="IPR050242">
    <property type="entry name" value="JAMM_MPN+_peptidase_M67A"/>
</dbReference>
<evidence type="ECO:0000256" key="4">
    <source>
        <dbReference type="ARBA" id="ARBA00014880"/>
    </source>
</evidence>
<dbReference type="GO" id="GO:0046872">
    <property type="term" value="F:metal ion binding"/>
    <property type="evidence" value="ECO:0007669"/>
    <property type="project" value="UniProtKB-KW"/>
</dbReference>
<dbReference type="PROSITE" id="PS50249">
    <property type="entry name" value="MPN"/>
    <property type="match status" value="1"/>
</dbReference>
<dbReference type="SUPFAM" id="SSF102712">
    <property type="entry name" value="JAB1/MPN domain"/>
    <property type="match status" value="1"/>
</dbReference>
<dbReference type="VEuPathDB" id="GiardiaDB:SS50377_23480"/>
<evidence type="ECO:0000256" key="5">
    <source>
        <dbReference type="ARBA" id="ARBA00022490"/>
    </source>
</evidence>
<dbReference type="AlphaFoldDB" id="V6LPQ7"/>
<feature type="domain" description="MPN" evidence="14">
    <location>
        <begin position="26"/>
        <end position="161"/>
    </location>
</feature>
<dbReference type="GO" id="GO:0000502">
    <property type="term" value="C:proteasome complex"/>
    <property type="evidence" value="ECO:0007669"/>
    <property type="project" value="UniProtKB-KW"/>
</dbReference>
<keyword evidence="7" id="KW-0479">Metal-binding</keyword>
<evidence type="ECO:0000256" key="11">
    <source>
        <dbReference type="ARBA" id="ARBA00023049"/>
    </source>
</evidence>
<sequence>MDQLMNFPGMGMPKQNTKQTDSSETVVISTIALIKMVKHAQRGIPVEVMGLCLGSFIDQYTIYITDVFAMPQIGQSDSVESIDEEYQAEMLNQLEKVRVTEKVVGWFHSHPGYHCWLSGVDQKMQQTFEQLNPRCVAIVVDPVNSANGRIELEAFRLTENKLSLSAGPDSRIATSQVGYLRKKDPSSVLHGMGSQFYQMNIQFCQNGAENTITNKISTKKWPELIGGTTVNIIDNMDKILDGIRNNDLIGVEEEAENLLDETVQGDLDLVLRGMMFS</sequence>
<evidence type="ECO:0000256" key="8">
    <source>
        <dbReference type="ARBA" id="ARBA00022790"/>
    </source>
</evidence>
<keyword evidence="11" id="KW-0482">Metalloprotease</keyword>
<evidence type="ECO:0000256" key="2">
    <source>
        <dbReference type="ARBA" id="ARBA00004496"/>
    </source>
</evidence>
<comment type="subcellular location">
    <subcellularLocation>
        <location evidence="2">Cytoplasm</location>
    </subcellularLocation>
    <subcellularLocation>
        <location evidence="1">Nucleus</location>
    </subcellularLocation>
</comment>
<dbReference type="OrthoDB" id="605656at2759"/>
<evidence type="ECO:0000313" key="16">
    <source>
        <dbReference type="EMBL" id="KAH0573546.1"/>
    </source>
</evidence>
<keyword evidence="12" id="KW-0539">Nucleus</keyword>
<dbReference type="InterPro" id="IPR000555">
    <property type="entry name" value="JAMM/MPN+_dom"/>
</dbReference>
<gene>
    <name evidence="15" type="ORF">SS50377_13813</name>
    <name evidence="16" type="ORF">SS50377_23480</name>
</gene>
<evidence type="ECO:0000256" key="10">
    <source>
        <dbReference type="ARBA" id="ARBA00022833"/>
    </source>
</evidence>
<dbReference type="Gene3D" id="3.40.140.10">
    <property type="entry name" value="Cytidine Deaminase, domain 2"/>
    <property type="match status" value="1"/>
</dbReference>
<dbReference type="Proteomes" id="UP000018208">
    <property type="component" value="Unassembled WGS sequence"/>
</dbReference>
<name>V6LPQ7_9EUKA</name>
<dbReference type="GO" id="GO:0008180">
    <property type="term" value="C:COP9 signalosome"/>
    <property type="evidence" value="ECO:0007669"/>
    <property type="project" value="UniProtKB-KW"/>
</dbReference>
<dbReference type="FunFam" id="3.40.140.10:FF:000203">
    <property type="entry name" value="COP9 signalosome complex subunit 5"/>
    <property type="match status" value="1"/>
</dbReference>
<keyword evidence="10" id="KW-0862">Zinc</keyword>
<evidence type="ECO:0000256" key="13">
    <source>
        <dbReference type="SAM" id="MobiDB-lite"/>
    </source>
</evidence>
<dbReference type="GO" id="GO:0005737">
    <property type="term" value="C:cytoplasm"/>
    <property type="evidence" value="ECO:0007669"/>
    <property type="project" value="UniProtKB-SubCell"/>
</dbReference>
<dbReference type="EMBL" id="KI546083">
    <property type="protein sequence ID" value="EST46218.1"/>
    <property type="molecule type" value="Genomic_DNA"/>
</dbReference>
<feature type="region of interest" description="Disordered" evidence="13">
    <location>
        <begin position="1"/>
        <end position="21"/>
    </location>
</feature>
<proteinExistence type="inferred from homology"/>
<dbReference type="GO" id="GO:0006508">
    <property type="term" value="P:proteolysis"/>
    <property type="evidence" value="ECO:0007669"/>
    <property type="project" value="UniProtKB-KW"/>
</dbReference>
<keyword evidence="9" id="KW-0378">Hydrolase</keyword>
<evidence type="ECO:0000313" key="15">
    <source>
        <dbReference type="EMBL" id="EST46218.1"/>
    </source>
</evidence>
<dbReference type="Pfam" id="PF01398">
    <property type="entry name" value="JAB"/>
    <property type="match status" value="1"/>
</dbReference>
<evidence type="ECO:0000256" key="12">
    <source>
        <dbReference type="ARBA" id="ARBA00023242"/>
    </source>
</evidence>
<protein>
    <recommendedName>
        <fullName evidence="4">COP9 signalosome complex subunit 5</fullName>
    </recommendedName>
</protein>
<evidence type="ECO:0000256" key="1">
    <source>
        <dbReference type="ARBA" id="ARBA00004123"/>
    </source>
</evidence>
<evidence type="ECO:0000256" key="6">
    <source>
        <dbReference type="ARBA" id="ARBA00022670"/>
    </source>
</evidence>
<keyword evidence="8" id="KW-0736">Signalosome</keyword>
<evidence type="ECO:0000259" key="14">
    <source>
        <dbReference type="PROSITE" id="PS50249"/>
    </source>
</evidence>
<reference evidence="15 16" key="1">
    <citation type="journal article" date="2014" name="PLoS Genet.">
        <title>The Genome of Spironucleus salmonicida Highlights a Fish Pathogen Adapted to Fluctuating Environments.</title>
        <authorList>
            <person name="Xu F."/>
            <person name="Jerlstrom-Hultqvist J."/>
            <person name="Einarsson E."/>
            <person name="Astvaldsson A."/>
            <person name="Svard S.G."/>
            <person name="Andersson J.O."/>
        </authorList>
    </citation>
    <scope>NUCLEOTIDE SEQUENCE</scope>
    <source>
        <strain evidence="16">ATCC 50377</strain>
    </source>
</reference>
<organism evidence="15">
    <name type="scientific">Spironucleus salmonicida</name>
    <dbReference type="NCBI Taxonomy" id="348837"/>
    <lineage>
        <taxon>Eukaryota</taxon>
        <taxon>Metamonada</taxon>
        <taxon>Diplomonadida</taxon>
        <taxon>Hexamitidae</taxon>
        <taxon>Hexamitinae</taxon>
        <taxon>Spironucleus</taxon>
    </lineage>
</organism>
<evidence type="ECO:0000256" key="9">
    <source>
        <dbReference type="ARBA" id="ARBA00022801"/>
    </source>
</evidence>
<evidence type="ECO:0000256" key="3">
    <source>
        <dbReference type="ARBA" id="ARBA00006008"/>
    </source>
</evidence>
<keyword evidence="17" id="KW-1185">Reference proteome</keyword>
<keyword evidence="5" id="KW-0963">Cytoplasm</keyword>
<keyword evidence="15" id="KW-0647">Proteasome</keyword>
<evidence type="ECO:0000313" key="17">
    <source>
        <dbReference type="Proteomes" id="UP000018208"/>
    </source>
</evidence>
<reference evidence="16" key="2">
    <citation type="submission" date="2020-12" db="EMBL/GenBank/DDBJ databases">
        <title>New Spironucleus salmonicida genome in near-complete chromosomes.</title>
        <authorList>
            <person name="Xu F."/>
            <person name="Kurt Z."/>
            <person name="Jimenez-Gonzalez A."/>
            <person name="Astvaldsson A."/>
            <person name="Andersson J.O."/>
            <person name="Svard S.G."/>
        </authorList>
    </citation>
    <scope>NUCLEOTIDE SEQUENCE</scope>
    <source>
        <strain evidence="16">ATCC 50377</strain>
    </source>
</reference>
<accession>V6LPQ7</accession>